<evidence type="ECO:0000256" key="11">
    <source>
        <dbReference type="PIRSR" id="PIRSR000094-3"/>
    </source>
</evidence>
<dbReference type="RefSeq" id="WP_169144945.1">
    <property type="nucleotide sequence ID" value="NZ_JABBGA010000003.1"/>
</dbReference>
<dbReference type="PIRSF" id="PIRSF000094">
    <property type="entry name" value="Enoyl-ACP_rdct"/>
    <property type="match status" value="1"/>
</dbReference>
<accession>A0A848G2T5</accession>
<dbReference type="PRINTS" id="PR00081">
    <property type="entry name" value="GDHRDH"/>
</dbReference>
<dbReference type="PANTHER" id="PTHR43159:SF2">
    <property type="entry name" value="ENOYL-[ACYL-CARRIER-PROTEIN] REDUCTASE [NADH], CHLOROPLASTIC"/>
    <property type="match status" value="1"/>
</dbReference>
<dbReference type="UniPathway" id="UPA00094"/>
<dbReference type="NCBIfam" id="NF005717">
    <property type="entry name" value="PRK07533.1"/>
    <property type="match status" value="1"/>
</dbReference>
<gene>
    <name evidence="12" type="primary">fabI</name>
    <name evidence="12" type="ORF">HHL15_06150</name>
</gene>
<comment type="pathway">
    <text evidence="1">Lipid metabolism; fatty acid biosynthesis.</text>
</comment>
<dbReference type="AlphaFoldDB" id="A0A848G2T5"/>
<feature type="binding site" evidence="10">
    <location>
        <position position="98"/>
    </location>
    <ligand>
        <name>substrate</name>
    </ligand>
</feature>
<name>A0A848G2T5_9RHOO</name>
<feature type="binding site" evidence="11">
    <location>
        <position position="16"/>
    </location>
    <ligand>
        <name>NAD(+)</name>
        <dbReference type="ChEBI" id="CHEBI:57540"/>
    </ligand>
</feature>
<evidence type="ECO:0000256" key="1">
    <source>
        <dbReference type="ARBA" id="ARBA00005194"/>
    </source>
</evidence>
<dbReference type="InterPro" id="IPR014358">
    <property type="entry name" value="Enoyl-ACP_Rdtase_NADH"/>
</dbReference>
<evidence type="ECO:0000256" key="2">
    <source>
        <dbReference type="ARBA" id="ARBA00009233"/>
    </source>
</evidence>
<organism evidence="12 13">
    <name type="scientific">Zoogloea dura</name>
    <dbReference type="NCBI Taxonomy" id="2728840"/>
    <lineage>
        <taxon>Bacteria</taxon>
        <taxon>Pseudomonadati</taxon>
        <taxon>Pseudomonadota</taxon>
        <taxon>Betaproteobacteria</taxon>
        <taxon>Rhodocyclales</taxon>
        <taxon>Zoogloeaceae</taxon>
        <taxon>Zoogloea</taxon>
    </lineage>
</organism>
<evidence type="ECO:0000256" key="3">
    <source>
        <dbReference type="ARBA" id="ARBA00022516"/>
    </source>
</evidence>
<feature type="active site" description="Proton acceptor" evidence="9">
    <location>
        <position position="160"/>
    </location>
</feature>
<keyword evidence="8 11" id="KW-0520">NAD</keyword>
<evidence type="ECO:0000313" key="13">
    <source>
        <dbReference type="Proteomes" id="UP000580043"/>
    </source>
</evidence>
<dbReference type="CDD" id="cd05372">
    <property type="entry name" value="ENR_SDR"/>
    <property type="match status" value="1"/>
</dbReference>
<keyword evidence="6" id="KW-0443">Lipid metabolism</keyword>
<dbReference type="GO" id="GO:0006633">
    <property type="term" value="P:fatty acid biosynthetic process"/>
    <property type="evidence" value="ECO:0007669"/>
    <property type="project" value="UniProtKB-UniPathway"/>
</dbReference>
<evidence type="ECO:0000256" key="5">
    <source>
        <dbReference type="ARBA" id="ARBA00023002"/>
    </source>
</evidence>
<dbReference type="Gene3D" id="3.40.50.720">
    <property type="entry name" value="NAD(P)-binding Rossmann-like Domain"/>
    <property type="match status" value="1"/>
</dbReference>
<feature type="binding site" evidence="11">
    <location>
        <position position="95"/>
    </location>
    <ligand>
        <name>NAD(+)</name>
        <dbReference type="ChEBI" id="CHEBI:57540"/>
    </ligand>
</feature>
<evidence type="ECO:0000313" key="12">
    <source>
        <dbReference type="EMBL" id="NML25315.1"/>
    </source>
</evidence>
<dbReference type="InterPro" id="IPR036291">
    <property type="entry name" value="NAD(P)-bd_dom_sf"/>
</dbReference>
<evidence type="ECO:0000256" key="9">
    <source>
        <dbReference type="PIRSR" id="PIRSR000094-1"/>
    </source>
</evidence>
<feature type="binding site" evidence="11">
    <location>
        <position position="167"/>
    </location>
    <ligand>
        <name>NAD(+)</name>
        <dbReference type="ChEBI" id="CHEBI:57540"/>
    </ligand>
</feature>
<reference evidence="12 13" key="1">
    <citation type="submission" date="2020-04" db="EMBL/GenBank/DDBJ databases">
        <title>Zoogloea sp. G-4-1-14 isolated from soil.</title>
        <authorList>
            <person name="Dahal R.H."/>
        </authorList>
    </citation>
    <scope>NUCLEOTIDE SEQUENCE [LARGE SCALE GENOMIC DNA]</scope>
    <source>
        <strain evidence="12 13">G-4-1-14</strain>
    </source>
</reference>
<comment type="caution">
    <text evidence="12">The sequence shown here is derived from an EMBL/GenBank/DDBJ whole genome shotgun (WGS) entry which is preliminary data.</text>
</comment>
<evidence type="ECO:0000256" key="6">
    <source>
        <dbReference type="ARBA" id="ARBA00023098"/>
    </source>
</evidence>
<evidence type="ECO:0000256" key="8">
    <source>
        <dbReference type="PIRNR" id="PIRNR000094"/>
    </source>
</evidence>
<feature type="binding site" evidence="11">
    <location>
        <position position="43"/>
    </location>
    <ligand>
        <name>NAD(+)</name>
        <dbReference type="ChEBI" id="CHEBI:57540"/>
    </ligand>
</feature>
<comment type="catalytic activity">
    <reaction evidence="8">
        <text>a 2,3-saturated acyl-[ACP] + NAD(+) = a (2E)-enoyl-[ACP] + NADH + H(+)</text>
        <dbReference type="Rhea" id="RHEA:10240"/>
        <dbReference type="Rhea" id="RHEA-COMP:9925"/>
        <dbReference type="Rhea" id="RHEA-COMP:9926"/>
        <dbReference type="ChEBI" id="CHEBI:15378"/>
        <dbReference type="ChEBI" id="CHEBI:57540"/>
        <dbReference type="ChEBI" id="CHEBI:57945"/>
        <dbReference type="ChEBI" id="CHEBI:78784"/>
        <dbReference type="ChEBI" id="CHEBI:78785"/>
        <dbReference type="EC" id="1.3.1.9"/>
    </reaction>
</comment>
<protein>
    <recommendedName>
        <fullName evidence="8">Enoyl-[acyl-carrier-protein] reductase [NADH]</fullName>
        <ecNumber evidence="8">1.3.1.9</ecNumber>
    </recommendedName>
</protein>
<feature type="binding site" evidence="11">
    <location>
        <begin position="22"/>
        <end position="23"/>
    </location>
    <ligand>
        <name>NAD(+)</name>
        <dbReference type="ChEBI" id="CHEBI:57540"/>
    </ligand>
</feature>
<dbReference type="EC" id="1.3.1.9" evidence="8"/>
<dbReference type="GO" id="GO:0004318">
    <property type="term" value="F:enoyl-[acyl-carrier-protein] reductase (NADH) activity"/>
    <property type="evidence" value="ECO:0007669"/>
    <property type="project" value="UniProtKB-EC"/>
</dbReference>
<keyword evidence="13" id="KW-1185">Reference proteome</keyword>
<keyword evidence="7 8" id="KW-0275">Fatty acid biosynthesis</keyword>
<comment type="similarity">
    <text evidence="2 8">Belongs to the short-chain dehydrogenases/reductases (SDR) family. FabI subfamily.</text>
</comment>
<feature type="active site" description="Proton acceptor" evidence="9">
    <location>
        <position position="150"/>
    </location>
</feature>
<keyword evidence="5 8" id="KW-0560">Oxidoreductase</keyword>
<evidence type="ECO:0000256" key="4">
    <source>
        <dbReference type="ARBA" id="ARBA00022832"/>
    </source>
</evidence>
<proteinExistence type="inferred from homology"/>
<dbReference type="Proteomes" id="UP000580043">
    <property type="component" value="Unassembled WGS sequence"/>
</dbReference>
<feature type="binding site" evidence="11">
    <location>
        <begin position="67"/>
        <end position="68"/>
    </location>
    <ligand>
        <name>NAD(+)</name>
        <dbReference type="ChEBI" id="CHEBI:57540"/>
    </ligand>
</feature>
<keyword evidence="4" id="KW-0276">Fatty acid metabolism</keyword>
<dbReference type="EMBL" id="JABBGA010000003">
    <property type="protein sequence ID" value="NML25315.1"/>
    <property type="molecule type" value="Genomic_DNA"/>
</dbReference>
<keyword evidence="3 8" id="KW-0444">Lipid biosynthesis</keyword>
<evidence type="ECO:0000256" key="7">
    <source>
        <dbReference type="ARBA" id="ARBA00023160"/>
    </source>
</evidence>
<evidence type="ECO:0000256" key="10">
    <source>
        <dbReference type="PIRSR" id="PIRSR000094-2"/>
    </source>
</evidence>
<dbReference type="InterPro" id="IPR002347">
    <property type="entry name" value="SDR_fam"/>
</dbReference>
<dbReference type="SUPFAM" id="SSF51735">
    <property type="entry name" value="NAD(P)-binding Rossmann-fold domains"/>
    <property type="match status" value="1"/>
</dbReference>
<dbReference type="Pfam" id="PF13561">
    <property type="entry name" value="adh_short_C2"/>
    <property type="match status" value="1"/>
</dbReference>
<sequence length="259" mass="27423">MKPIINLEGKVGLITGIANEKSISTGVAESCIEAGAKVVITYQNEKTLAFLEPIVSRLGVEDVLLLDVTKPETMDEVFATIDAKYGKLDFAIHSMAFAKRDDLHGRVVDTSPDGFALAMDVSTHSFVRLARKAEPLFEKAGGGSLITMTYLGSEKVIANYGVMGLCKAALEAATRYMAFELGPKNIRVNAISPGPLMTRAASGIAGFDGLMAAAVDRSPLHRLVTPEDIGALTAFLVSDAGRNMSGGVHFVDAGYNIIG</sequence>
<dbReference type="PANTHER" id="PTHR43159">
    <property type="entry name" value="ENOYL-[ACYL-CARRIER-PROTEIN] REDUCTASE"/>
    <property type="match status" value="1"/>
</dbReference>